<feature type="compositionally biased region" description="Polar residues" evidence="31">
    <location>
        <begin position="272"/>
        <end position="281"/>
    </location>
</feature>
<dbReference type="PROSITE" id="PS50998">
    <property type="entry name" value="GLA_2"/>
    <property type="match status" value="1"/>
</dbReference>
<dbReference type="PANTHER" id="PTHR24278:SF28">
    <property type="entry name" value="COAGULATION FACTOR X"/>
    <property type="match status" value="1"/>
</dbReference>
<dbReference type="Proteomes" id="UP001610411">
    <property type="component" value="Unassembled WGS sequence"/>
</dbReference>
<feature type="domain" description="Peptidase S1" evidence="33">
    <location>
        <begin position="77"/>
        <end position="281"/>
    </location>
</feature>
<dbReference type="FunFam" id="4.10.740.10:FF:000001">
    <property type="entry name" value="vitamin K-dependent protein S"/>
    <property type="match status" value="1"/>
</dbReference>
<dbReference type="PROSITE" id="PS01186">
    <property type="entry name" value="EGF_2"/>
    <property type="match status" value="1"/>
</dbReference>
<evidence type="ECO:0000256" key="22">
    <source>
        <dbReference type="ARBA" id="ARBA00037553"/>
    </source>
</evidence>
<protein>
    <recommendedName>
        <fullName evidence="25">Coagulation factor X</fullName>
        <ecNumber evidence="5">3.4.21.6</ecNumber>
        <ecNumber evidence="23">3.4.21.69</ecNumber>
    </recommendedName>
    <alternativeName>
        <fullName evidence="29">Anticoagulant protein C</fullName>
    </alternativeName>
    <alternativeName>
        <fullName evidence="26">Autoprothrombin IIA</fullName>
    </alternativeName>
    <alternativeName>
        <fullName evidence="28">Blood coagulation factor XIV</fullName>
    </alternativeName>
    <alternativeName>
        <fullName evidence="27">Stuart factor</fullName>
    </alternativeName>
    <alternativeName>
        <fullName evidence="24">Vitamin K-dependent protein C</fullName>
    </alternativeName>
</protein>
<evidence type="ECO:0000256" key="23">
    <source>
        <dbReference type="ARBA" id="ARBA00038995"/>
    </source>
</evidence>
<gene>
    <name evidence="35" type="ORF">WCI35_023532</name>
</gene>
<name>A0ABD2DUP3_DAUMA</name>
<sequence>FIDRERASKVLVRIRRANSFLEEMKKGNLERECMEETCSYEEAREVFEDNDRTNEFWNKYKDGDQCERNPCQNQGLCKDGLGEYTCTCLEGFEGKNCELWDRNTAREEGGEAAHEVEVVVKHNRFVKETYDYDIAVLRLKTPIAFRMNVAPACLPEKDWAESTLMTQKTGIVSGFGRTHEKGRPSSTLKMLEVPYVDRNTCKLSSSFTITQNMFCAGYDARPEDACQGGQRGPPRHSLQGHLLCDGHRQLGRRVRQEGQVRRLHQGHRLPQVDQQVNENPG</sequence>
<dbReference type="SUPFAM" id="SSF57630">
    <property type="entry name" value="GLA-domain"/>
    <property type="match status" value="1"/>
</dbReference>
<keyword evidence="9" id="KW-0645">Protease</keyword>
<evidence type="ECO:0000256" key="12">
    <source>
        <dbReference type="ARBA" id="ARBA00022801"/>
    </source>
</evidence>
<evidence type="ECO:0000256" key="10">
    <source>
        <dbReference type="ARBA" id="ARBA00022685"/>
    </source>
</evidence>
<dbReference type="GO" id="GO:0005796">
    <property type="term" value="C:Golgi lumen"/>
    <property type="evidence" value="ECO:0007669"/>
    <property type="project" value="UniProtKB-ARBA"/>
</dbReference>
<dbReference type="PROSITE" id="PS00010">
    <property type="entry name" value="ASX_HYDROXYL"/>
    <property type="match status" value="1"/>
</dbReference>
<keyword evidence="8 30" id="KW-0245">EGF-like domain</keyword>
<organism evidence="35 36">
    <name type="scientific">Daubentonia madagascariensis</name>
    <name type="common">Aye-aye</name>
    <name type="synonym">Sciurus madagascariensis</name>
    <dbReference type="NCBI Taxonomy" id="31869"/>
    <lineage>
        <taxon>Eukaryota</taxon>
        <taxon>Metazoa</taxon>
        <taxon>Chordata</taxon>
        <taxon>Craniata</taxon>
        <taxon>Vertebrata</taxon>
        <taxon>Euteleostomi</taxon>
        <taxon>Mammalia</taxon>
        <taxon>Eutheria</taxon>
        <taxon>Euarchontoglires</taxon>
        <taxon>Primates</taxon>
        <taxon>Strepsirrhini</taxon>
        <taxon>Chiromyiformes</taxon>
        <taxon>Daubentoniidae</taxon>
        <taxon>Daubentonia</taxon>
    </lineage>
</organism>
<dbReference type="PROSITE" id="PS50026">
    <property type="entry name" value="EGF_3"/>
    <property type="match status" value="1"/>
</dbReference>
<evidence type="ECO:0000256" key="6">
    <source>
        <dbReference type="ARBA" id="ARBA00022479"/>
    </source>
</evidence>
<evidence type="ECO:0000313" key="35">
    <source>
        <dbReference type="EMBL" id="KAL2770493.1"/>
    </source>
</evidence>
<feature type="domain" description="Gla" evidence="34">
    <location>
        <begin position="16"/>
        <end position="62"/>
    </location>
</feature>
<dbReference type="SMART" id="SM00020">
    <property type="entry name" value="Tryp_SPc"/>
    <property type="match status" value="1"/>
</dbReference>
<dbReference type="InterPro" id="IPR000294">
    <property type="entry name" value="GLA_domain"/>
</dbReference>
<keyword evidence="36" id="KW-1185">Reference proteome</keyword>
<dbReference type="PROSITE" id="PS00011">
    <property type="entry name" value="GLA_1"/>
    <property type="match status" value="1"/>
</dbReference>
<comment type="catalytic activity">
    <reaction evidence="1">
        <text>Selective cleavage of Arg-|-Thr and then Arg-|-Ile bonds in prothrombin to form thrombin.</text>
        <dbReference type="EC" id="3.4.21.6"/>
    </reaction>
</comment>
<dbReference type="Pfam" id="PF00089">
    <property type="entry name" value="Trypsin"/>
    <property type="match status" value="1"/>
</dbReference>
<dbReference type="InterPro" id="IPR000742">
    <property type="entry name" value="EGF"/>
</dbReference>
<dbReference type="CDD" id="cd00054">
    <property type="entry name" value="EGF_CA"/>
    <property type="match status" value="1"/>
</dbReference>
<comment type="function">
    <text evidence="22">Protein C is a vitamin K-dependent serine protease that regulates blood coagulation by inactivating factors Va and VIIIa in the presence of calcium ions and phospholipids. Exerts a protective effect on the endothelial cell barrier function.</text>
</comment>
<feature type="domain" description="EGF-like" evidence="32">
    <location>
        <begin position="62"/>
        <end position="98"/>
    </location>
</feature>
<dbReference type="GO" id="GO:0005783">
    <property type="term" value="C:endoplasmic reticulum"/>
    <property type="evidence" value="ECO:0007669"/>
    <property type="project" value="UniProtKB-SubCell"/>
</dbReference>
<dbReference type="PROSITE" id="PS00022">
    <property type="entry name" value="EGF_1"/>
    <property type="match status" value="1"/>
</dbReference>
<keyword evidence="20" id="KW-0379">Hydroxylation</keyword>
<evidence type="ECO:0000256" key="3">
    <source>
        <dbReference type="ARBA" id="ARBA00004555"/>
    </source>
</evidence>
<evidence type="ECO:0000256" key="1">
    <source>
        <dbReference type="ARBA" id="ARBA00001239"/>
    </source>
</evidence>
<evidence type="ECO:0000259" key="34">
    <source>
        <dbReference type="PROSITE" id="PS50998"/>
    </source>
</evidence>
<evidence type="ECO:0000256" key="5">
    <source>
        <dbReference type="ARBA" id="ARBA00012181"/>
    </source>
</evidence>
<dbReference type="InterPro" id="IPR000152">
    <property type="entry name" value="EGF-type_Asp/Asn_hydroxyl_site"/>
</dbReference>
<evidence type="ECO:0000256" key="28">
    <source>
        <dbReference type="ARBA" id="ARBA00042403"/>
    </source>
</evidence>
<evidence type="ECO:0000256" key="8">
    <source>
        <dbReference type="ARBA" id="ARBA00022536"/>
    </source>
</evidence>
<dbReference type="InterPro" id="IPR017857">
    <property type="entry name" value="Coagulation_fac-like_Gla_dom"/>
</dbReference>
<dbReference type="GO" id="GO:0006508">
    <property type="term" value="P:proteolysis"/>
    <property type="evidence" value="ECO:0007669"/>
    <property type="project" value="UniProtKB-KW"/>
</dbReference>
<dbReference type="SMART" id="SM00069">
    <property type="entry name" value="GLA"/>
    <property type="match status" value="1"/>
</dbReference>
<keyword evidence="10" id="KW-0165">Cleavage on pair of basic residues</keyword>
<evidence type="ECO:0000256" key="15">
    <source>
        <dbReference type="ARBA" id="ARBA00022837"/>
    </source>
</evidence>
<keyword evidence="7" id="KW-0964">Secreted</keyword>
<evidence type="ECO:0000256" key="31">
    <source>
        <dbReference type="SAM" id="MobiDB-lite"/>
    </source>
</evidence>
<dbReference type="EMBL" id="JBFSEQ010000008">
    <property type="protein sequence ID" value="KAL2770493.1"/>
    <property type="molecule type" value="Genomic_DNA"/>
</dbReference>
<dbReference type="InterPro" id="IPR001254">
    <property type="entry name" value="Trypsin_dom"/>
</dbReference>
<evidence type="ECO:0000313" key="36">
    <source>
        <dbReference type="Proteomes" id="UP001610411"/>
    </source>
</evidence>
<evidence type="ECO:0000259" key="33">
    <source>
        <dbReference type="PROSITE" id="PS50240"/>
    </source>
</evidence>
<dbReference type="SMART" id="SM00181">
    <property type="entry name" value="EGF"/>
    <property type="match status" value="1"/>
</dbReference>
<keyword evidence="12" id="KW-0378">Hydrolase</keyword>
<dbReference type="InterPro" id="IPR043504">
    <property type="entry name" value="Peptidase_S1_PA_chymotrypsin"/>
</dbReference>
<comment type="caution">
    <text evidence="30">Lacks conserved residue(s) required for the propagation of feature annotation.</text>
</comment>
<evidence type="ECO:0000256" key="21">
    <source>
        <dbReference type="ARBA" id="ARBA00036045"/>
    </source>
</evidence>
<comment type="subcellular location">
    <subcellularLocation>
        <location evidence="2">Endoplasmic reticulum</location>
    </subcellularLocation>
    <subcellularLocation>
        <location evidence="3">Golgi apparatus</location>
    </subcellularLocation>
    <subcellularLocation>
        <location evidence="4">Secreted</location>
    </subcellularLocation>
</comment>
<keyword evidence="19" id="KW-0325">Glycoprotein</keyword>
<comment type="caution">
    <text evidence="35">The sequence shown here is derived from an EMBL/GenBank/DDBJ whole genome shotgun (WGS) entry which is preliminary data.</text>
</comment>
<evidence type="ECO:0000256" key="20">
    <source>
        <dbReference type="ARBA" id="ARBA00023278"/>
    </source>
</evidence>
<evidence type="ECO:0000256" key="27">
    <source>
        <dbReference type="ARBA" id="ARBA00041550"/>
    </source>
</evidence>
<evidence type="ECO:0000256" key="30">
    <source>
        <dbReference type="PROSITE-ProRule" id="PRU00076"/>
    </source>
</evidence>
<dbReference type="Pfam" id="PF00594">
    <property type="entry name" value="Gla"/>
    <property type="match status" value="1"/>
</dbReference>
<dbReference type="GO" id="GO:0005576">
    <property type="term" value="C:extracellular region"/>
    <property type="evidence" value="ECO:0007669"/>
    <property type="project" value="UniProtKB-SubCell"/>
</dbReference>
<keyword evidence="13" id="KW-0256">Endoplasmic reticulum</keyword>
<feature type="non-terminal residue" evidence="35">
    <location>
        <position position="281"/>
    </location>
</feature>
<dbReference type="SMART" id="SM00179">
    <property type="entry name" value="EGF_CA"/>
    <property type="match status" value="1"/>
</dbReference>
<keyword evidence="17" id="KW-0094">Blood coagulation</keyword>
<feature type="region of interest" description="Disordered" evidence="31">
    <location>
        <begin position="259"/>
        <end position="281"/>
    </location>
</feature>
<keyword evidence="14" id="KW-0720">Serine protease</keyword>
<accession>A0ABD2DUP3</accession>
<dbReference type="FunFam" id="2.40.10.10:FF:000011">
    <property type="entry name" value="Coagulation factor X"/>
    <property type="match status" value="1"/>
</dbReference>
<feature type="disulfide bond" evidence="30">
    <location>
        <begin position="88"/>
        <end position="97"/>
    </location>
</feature>
<evidence type="ECO:0000256" key="2">
    <source>
        <dbReference type="ARBA" id="ARBA00004240"/>
    </source>
</evidence>
<dbReference type="FunFam" id="2.10.25.10:FF:000162">
    <property type="entry name" value="Coagulation factor X (Predicted)"/>
    <property type="match status" value="1"/>
</dbReference>
<evidence type="ECO:0000256" key="29">
    <source>
        <dbReference type="ARBA" id="ARBA00042906"/>
    </source>
</evidence>
<dbReference type="Gene3D" id="2.40.10.10">
    <property type="entry name" value="Trypsin-like serine proteases"/>
    <property type="match status" value="2"/>
</dbReference>
<dbReference type="GO" id="GO:0007596">
    <property type="term" value="P:blood coagulation"/>
    <property type="evidence" value="ECO:0007669"/>
    <property type="project" value="UniProtKB-KW"/>
</dbReference>
<keyword evidence="18 30" id="KW-1015">Disulfide bond</keyword>
<evidence type="ECO:0000256" key="13">
    <source>
        <dbReference type="ARBA" id="ARBA00022824"/>
    </source>
</evidence>
<dbReference type="Gene3D" id="2.10.25.10">
    <property type="entry name" value="Laminin"/>
    <property type="match status" value="1"/>
</dbReference>
<dbReference type="CDD" id="cd00190">
    <property type="entry name" value="Tryp_SPc"/>
    <property type="match status" value="1"/>
</dbReference>
<dbReference type="AlphaFoldDB" id="A0ABD2DUP3"/>
<evidence type="ECO:0000256" key="7">
    <source>
        <dbReference type="ARBA" id="ARBA00022525"/>
    </source>
</evidence>
<keyword evidence="16" id="KW-0333">Golgi apparatus</keyword>
<dbReference type="SUPFAM" id="SSF50494">
    <property type="entry name" value="Trypsin-like serine proteases"/>
    <property type="match status" value="1"/>
</dbReference>
<evidence type="ECO:0000256" key="11">
    <source>
        <dbReference type="ARBA" id="ARBA00022696"/>
    </source>
</evidence>
<dbReference type="InterPro" id="IPR035972">
    <property type="entry name" value="GLA-like_dom_SF"/>
</dbReference>
<evidence type="ECO:0000256" key="24">
    <source>
        <dbReference type="ARBA" id="ARBA00040219"/>
    </source>
</evidence>
<keyword evidence="11" id="KW-0356">Hemostasis</keyword>
<dbReference type="InterPro" id="IPR009003">
    <property type="entry name" value="Peptidase_S1_PA"/>
</dbReference>
<keyword evidence="15" id="KW-0106">Calcium</keyword>
<dbReference type="Pfam" id="PF00008">
    <property type="entry name" value="EGF"/>
    <property type="match status" value="1"/>
</dbReference>
<evidence type="ECO:0000256" key="9">
    <source>
        <dbReference type="ARBA" id="ARBA00022670"/>
    </source>
</evidence>
<evidence type="ECO:0000256" key="25">
    <source>
        <dbReference type="ARBA" id="ARBA00040873"/>
    </source>
</evidence>
<evidence type="ECO:0000256" key="19">
    <source>
        <dbReference type="ARBA" id="ARBA00023180"/>
    </source>
</evidence>
<dbReference type="EC" id="3.4.21.6" evidence="5"/>
<dbReference type="InterPro" id="IPR018097">
    <property type="entry name" value="EGF_Ca-bd_CS"/>
</dbReference>
<evidence type="ECO:0000256" key="16">
    <source>
        <dbReference type="ARBA" id="ARBA00023034"/>
    </source>
</evidence>
<dbReference type="GO" id="GO:0004252">
    <property type="term" value="F:serine-type endopeptidase activity"/>
    <property type="evidence" value="ECO:0007669"/>
    <property type="project" value="UniProtKB-EC"/>
</dbReference>
<dbReference type="PROSITE" id="PS01187">
    <property type="entry name" value="EGF_CA"/>
    <property type="match status" value="1"/>
</dbReference>
<feature type="non-terminal residue" evidence="35">
    <location>
        <position position="1"/>
    </location>
</feature>
<dbReference type="PROSITE" id="PS50240">
    <property type="entry name" value="TRYPSIN_DOM"/>
    <property type="match status" value="1"/>
</dbReference>
<comment type="catalytic activity">
    <reaction evidence="21">
        <text>Degradation of blood coagulation factors Va and VIIIa.</text>
        <dbReference type="EC" id="3.4.21.69"/>
    </reaction>
</comment>
<evidence type="ECO:0000256" key="14">
    <source>
        <dbReference type="ARBA" id="ARBA00022825"/>
    </source>
</evidence>
<evidence type="ECO:0000256" key="18">
    <source>
        <dbReference type="ARBA" id="ARBA00023157"/>
    </source>
</evidence>
<evidence type="ECO:0000256" key="4">
    <source>
        <dbReference type="ARBA" id="ARBA00004613"/>
    </source>
</evidence>
<dbReference type="PANTHER" id="PTHR24278">
    <property type="entry name" value="COAGULATION FACTOR"/>
    <property type="match status" value="1"/>
</dbReference>
<reference evidence="35 36" key="1">
    <citation type="journal article" date="2024" name="G3 (Bethesda)">
        <title>A hybrid genome assembly of the endangered aye-aye (Daubentonia madagascariensis).</title>
        <authorList>
            <person name="Versoza C.J."/>
            <person name="Pfeifer S.P."/>
        </authorList>
    </citation>
    <scope>NUCLEOTIDE SEQUENCE [LARGE SCALE GENOMIC DNA]</scope>
    <source>
        <strain evidence="35">6821</strain>
    </source>
</reference>
<dbReference type="InterPro" id="IPR050442">
    <property type="entry name" value="Peptidase_S1_coag_factors"/>
</dbReference>
<dbReference type="PRINTS" id="PR00001">
    <property type="entry name" value="GLABLOOD"/>
</dbReference>
<proteinExistence type="predicted"/>
<dbReference type="EC" id="3.4.21.69" evidence="23"/>
<evidence type="ECO:0000256" key="17">
    <source>
        <dbReference type="ARBA" id="ARBA00023084"/>
    </source>
</evidence>
<evidence type="ECO:0000256" key="26">
    <source>
        <dbReference type="ARBA" id="ARBA00041306"/>
    </source>
</evidence>
<dbReference type="Gene3D" id="4.10.740.10">
    <property type="entry name" value="Coagulation Factor IX"/>
    <property type="match status" value="1"/>
</dbReference>
<dbReference type="InterPro" id="IPR001881">
    <property type="entry name" value="EGF-like_Ca-bd_dom"/>
</dbReference>
<evidence type="ECO:0000259" key="32">
    <source>
        <dbReference type="PROSITE" id="PS50026"/>
    </source>
</evidence>
<keyword evidence="6" id="KW-0301">Gamma-carboxyglutamic acid</keyword>